<reference evidence="1 2" key="1">
    <citation type="journal article" date="2018" name="New Phytol.">
        <title>Phylogenomics of Endogonaceae and evolution of mycorrhizas within Mucoromycota.</title>
        <authorList>
            <person name="Chang Y."/>
            <person name="Desiro A."/>
            <person name="Na H."/>
            <person name="Sandor L."/>
            <person name="Lipzen A."/>
            <person name="Clum A."/>
            <person name="Barry K."/>
            <person name="Grigoriev I.V."/>
            <person name="Martin F.M."/>
            <person name="Stajich J.E."/>
            <person name="Smith M.E."/>
            <person name="Bonito G."/>
            <person name="Spatafora J.W."/>
        </authorList>
    </citation>
    <scope>NUCLEOTIDE SEQUENCE [LARGE SCALE GENOMIC DNA]</scope>
    <source>
        <strain evidence="1 2">GMNB39</strain>
    </source>
</reference>
<evidence type="ECO:0000313" key="2">
    <source>
        <dbReference type="Proteomes" id="UP000268093"/>
    </source>
</evidence>
<sequence length="165" mass="18198">MVNLNSTHLTTSTTYKPGSPTSRPQPLLGKHPRTTGKALRLHRLANAYRGNWEQGALLLQAIQMNAGRPINERMIVETTKRILQAWEPSGVNAKQVSALIRFVRHFVDNTAFPRMADMSLERAIGMLCVGSEAVPVVCPTIAMAVAMGYIERLRKVGGDGWFGWG</sequence>
<comment type="caution">
    <text evidence="1">The sequence shown here is derived from an EMBL/GenBank/DDBJ whole genome shotgun (WGS) entry which is preliminary data.</text>
</comment>
<dbReference type="EMBL" id="RBNI01002981">
    <property type="protein sequence ID" value="RUP48771.1"/>
    <property type="molecule type" value="Genomic_DNA"/>
</dbReference>
<protein>
    <submittedName>
        <fullName evidence="1">Uncharacterized protein</fullName>
    </submittedName>
</protein>
<proteinExistence type="predicted"/>
<evidence type="ECO:0000313" key="1">
    <source>
        <dbReference type="EMBL" id="RUP48771.1"/>
    </source>
</evidence>
<gene>
    <name evidence="1" type="ORF">BC936DRAFT_144008</name>
</gene>
<dbReference type="AlphaFoldDB" id="A0A433DD51"/>
<name>A0A433DD51_9FUNG</name>
<organism evidence="1 2">
    <name type="scientific">Jimgerdemannia flammicorona</name>
    <dbReference type="NCBI Taxonomy" id="994334"/>
    <lineage>
        <taxon>Eukaryota</taxon>
        <taxon>Fungi</taxon>
        <taxon>Fungi incertae sedis</taxon>
        <taxon>Mucoromycota</taxon>
        <taxon>Mucoromycotina</taxon>
        <taxon>Endogonomycetes</taxon>
        <taxon>Endogonales</taxon>
        <taxon>Endogonaceae</taxon>
        <taxon>Jimgerdemannia</taxon>
    </lineage>
</organism>
<dbReference type="OrthoDB" id="244495at2759"/>
<dbReference type="Proteomes" id="UP000268093">
    <property type="component" value="Unassembled WGS sequence"/>
</dbReference>
<keyword evidence="2" id="KW-1185">Reference proteome</keyword>
<accession>A0A433DD51</accession>